<evidence type="ECO:0000313" key="2">
    <source>
        <dbReference type="Proteomes" id="UP001151760"/>
    </source>
</evidence>
<dbReference type="EMBL" id="BQNB010016650">
    <property type="protein sequence ID" value="GJT54178.1"/>
    <property type="molecule type" value="Genomic_DNA"/>
</dbReference>
<gene>
    <name evidence="1" type="ORF">Tco_0989232</name>
</gene>
<proteinExistence type="predicted"/>
<accession>A0ABQ5ET26</accession>
<evidence type="ECO:0000313" key="1">
    <source>
        <dbReference type="EMBL" id="GJT54178.1"/>
    </source>
</evidence>
<protein>
    <submittedName>
        <fullName evidence="1">Uncharacterized protein</fullName>
    </submittedName>
</protein>
<sequence length="142" mass="15693">MIASYRASRIYMDEGSSVDIIPVLPVLLKKSTGSQKQGHQPTGDQIPTFNLQNLERSCGRVGGGLVVDGGRSSRVSRKAWGEVGGVENNSSIGSRLMARCDVSLDGWEDPRLEKLVEDPKYSPMEVRMVDREEFVKGKHDEE</sequence>
<reference evidence="1" key="2">
    <citation type="submission" date="2022-01" db="EMBL/GenBank/DDBJ databases">
        <authorList>
            <person name="Yamashiro T."/>
            <person name="Shiraishi A."/>
            <person name="Satake H."/>
            <person name="Nakayama K."/>
        </authorList>
    </citation>
    <scope>NUCLEOTIDE SEQUENCE</scope>
</reference>
<name>A0ABQ5ET26_9ASTR</name>
<organism evidence="1 2">
    <name type="scientific">Tanacetum coccineum</name>
    <dbReference type="NCBI Taxonomy" id="301880"/>
    <lineage>
        <taxon>Eukaryota</taxon>
        <taxon>Viridiplantae</taxon>
        <taxon>Streptophyta</taxon>
        <taxon>Embryophyta</taxon>
        <taxon>Tracheophyta</taxon>
        <taxon>Spermatophyta</taxon>
        <taxon>Magnoliopsida</taxon>
        <taxon>eudicotyledons</taxon>
        <taxon>Gunneridae</taxon>
        <taxon>Pentapetalae</taxon>
        <taxon>asterids</taxon>
        <taxon>campanulids</taxon>
        <taxon>Asterales</taxon>
        <taxon>Asteraceae</taxon>
        <taxon>Asteroideae</taxon>
        <taxon>Anthemideae</taxon>
        <taxon>Anthemidinae</taxon>
        <taxon>Tanacetum</taxon>
    </lineage>
</organism>
<dbReference type="Proteomes" id="UP001151760">
    <property type="component" value="Unassembled WGS sequence"/>
</dbReference>
<keyword evidence="2" id="KW-1185">Reference proteome</keyword>
<reference evidence="1" key="1">
    <citation type="journal article" date="2022" name="Int. J. Mol. Sci.">
        <title>Draft Genome of Tanacetum Coccineum: Genomic Comparison of Closely Related Tanacetum-Family Plants.</title>
        <authorList>
            <person name="Yamashiro T."/>
            <person name="Shiraishi A."/>
            <person name="Nakayama K."/>
            <person name="Satake H."/>
        </authorList>
    </citation>
    <scope>NUCLEOTIDE SEQUENCE</scope>
</reference>
<comment type="caution">
    <text evidence="1">The sequence shown here is derived from an EMBL/GenBank/DDBJ whole genome shotgun (WGS) entry which is preliminary data.</text>
</comment>